<organism evidence="1 2">
    <name type="scientific">Entomophthora muscae</name>
    <dbReference type="NCBI Taxonomy" id="34485"/>
    <lineage>
        <taxon>Eukaryota</taxon>
        <taxon>Fungi</taxon>
        <taxon>Fungi incertae sedis</taxon>
        <taxon>Zoopagomycota</taxon>
        <taxon>Entomophthoromycotina</taxon>
        <taxon>Entomophthoromycetes</taxon>
        <taxon>Entomophthorales</taxon>
        <taxon>Entomophthoraceae</taxon>
        <taxon>Entomophthora</taxon>
    </lineage>
</organism>
<dbReference type="Proteomes" id="UP001165960">
    <property type="component" value="Unassembled WGS sequence"/>
</dbReference>
<protein>
    <submittedName>
        <fullName evidence="1">Uncharacterized protein</fullName>
    </submittedName>
</protein>
<comment type="caution">
    <text evidence="1">The sequence shown here is derived from an EMBL/GenBank/DDBJ whole genome shotgun (WGS) entry which is preliminary data.</text>
</comment>
<reference evidence="1" key="1">
    <citation type="submission" date="2022-04" db="EMBL/GenBank/DDBJ databases">
        <title>Genome of the entomopathogenic fungus Entomophthora muscae.</title>
        <authorList>
            <person name="Elya C."/>
            <person name="Lovett B.R."/>
            <person name="Lee E."/>
            <person name="Macias A.M."/>
            <person name="Hajek A.E."/>
            <person name="De Bivort B.L."/>
            <person name="Kasson M.T."/>
            <person name="De Fine Licht H.H."/>
            <person name="Stajich J.E."/>
        </authorList>
    </citation>
    <scope>NUCLEOTIDE SEQUENCE</scope>
    <source>
        <strain evidence="1">Berkeley</strain>
    </source>
</reference>
<gene>
    <name evidence="1" type="ORF">DSO57_1027384</name>
</gene>
<accession>A0ACC2RSU2</accession>
<keyword evidence="2" id="KW-1185">Reference proteome</keyword>
<evidence type="ECO:0000313" key="2">
    <source>
        <dbReference type="Proteomes" id="UP001165960"/>
    </source>
</evidence>
<evidence type="ECO:0000313" key="1">
    <source>
        <dbReference type="EMBL" id="KAJ9053126.1"/>
    </source>
</evidence>
<sequence>MFPPGSTPVTLVKLPSAFDLEFFYPHHLDLPPGHPIVTILPSMKEIPLTPPAKRASFPGFQKAGEIVVLA</sequence>
<proteinExistence type="predicted"/>
<name>A0ACC2RSU2_9FUNG</name>
<dbReference type="EMBL" id="QTSX02006556">
    <property type="protein sequence ID" value="KAJ9053126.1"/>
    <property type="molecule type" value="Genomic_DNA"/>
</dbReference>